<gene>
    <name evidence="2" type="ORF">NDU88_006487</name>
</gene>
<organism evidence="2 3">
    <name type="scientific">Pleurodeles waltl</name>
    <name type="common">Iberian ribbed newt</name>
    <dbReference type="NCBI Taxonomy" id="8319"/>
    <lineage>
        <taxon>Eukaryota</taxon>
        <taxon>Metazoa</taxon>
        <taxon>Chordata</taxon>
        <taxon>Craniata</taxon>
        <taxon>Vertebrata</taxon>
        <taxon>Euteleostomi</taxon>
        <taxon>Amphibia</taxon>
        <taxon>Batrachia</taxon>
        <taxon>Caudata</taxon>
        <taxon>Salamandroidea</taxon>
        <taxon>Salamandridae</taxon>
        <taxon>Pleurodelinae</taxon>
        <taxon>Pleurodeles</taxon>
    </lineage>
</organism>
<dbReference type="AlphaFoldDB" id="A0AAV7TWZ8"/>
<reference evidence="2" key="1">
    <citation type="journal article" date="2022" name="bioRxiv">
        <title>Sequencing and chromosome-scale assembly of the giantPleurodeles waltlgenome.</title>
        <authorList>
            <person name="Brown T."/>
            <person name="Elewa A."/>
            <person name="Iarovenko S."/>
            <person name="Subramanian E."/>
            <person name="Araus A.J."/>
            <person name="Petzold A."/>
            <person name="Susuki M."/>
            <person name="Suzuki K.-i.T."/>
            <person name="Hayashi T."/>
            <person name="Toyoda A."/>
            <person name="Oliveira C."/>
            <person name="Osipova E."/>
            <person name="Leigh N.D."/>
            <person name="Simon A."/>
            <person name="Yun M.H."/>
        </authorList>
    </citation>
    <scope>NUCLEOTIDE SEQUENCE</scope>
    <source>
        <strain evidence="2">20211129_DDA</strain>
        <tissue evidence="2">Liver</tissue>
    </source>
</reference>
<feature type="region of interest" description="Disordered" evidence="1">
    <location>
        <begin position="1"/>
        <end position="113"/>
    </location>
</feature>
<evidence type="ECO:0000313" key="3">
    <source>
        <dbReference type="Proteomes" id="UP001066276"/>
    </source>
</evidence>
<feature type="compositionally biased region" description="Basic and acidic residues" evidence="1">
    <location>
        <begin position="1"/>
        <end position="10"/>
    </location>
</feature>
<feature type="compositionally biased region" description="Basic and acidic residues" evidence="1">
    <location>
        <begin position="40"/>
        <end position="65"/>
    </location>
</feature>
<evidence type="ECO:0000313" key="2">
    <source>
        <dbReference type="EMBL" id="KAJ1181279.1"/>
    </source>
</evidence>
<comment type="caution">
    <text evidence="2">The sequence shown here is derived from an EMBL/GenBank/DDBJ whole genome shotgun (WGS) entry which is preliminary data.</text>
</comment>
<proteinExistence type="predicted"/>
<dbReference type="EMBL" id="JANPWB010000006">
    <property type="protein sequence ID" value="KAJ1181279.1"/>
    <property type="molecule type" value="Genomic_DNA"/>
</dbReference>
<keyword evidence="3" id="KW-1185">Reference proteome</keyword>
<accession>A0AAV7TWZ8</accession>
<sequence length="146" mass="16403">MPTEAERTKMLWEAGGGAQQETESGKSERQKADEESEDGVLQKRRQEEIRRKEEKEDEQRKEGQELKGSPEIPDLPGEDPKDWTYRDTSRHVPGGTWLSQTPTLPPLPFSSKSQYYYKNPVPEYASVVVSSLAQGIPPTGPPCSNT</sequence>
<evidence type="ECO:0000256" key="1">
    <source>
        <dbReference type="SAM" id="MobiDB-lite"/>
    </source>
</evidence>
<name>A0AAV7TWZ8_PLEWA</name>
<feature type="compositionally biased region" description="Basic and acidic residues" evidence="1">
    <location>
        <begin position="78"/>
        <end position="90"/>
    </location>
</feature>
<feature type="compositionally biased region" description="Basic and acidic residues" evidence="1">
    <location>
        <begin position="23"/>
        <end position="33"/>
    </location>
</feature>
<protein>
    <submittedName>
        <fullName evidence="2">Uncharacterized protein</fullName>
    </submittedName>
</protein>
<dbReference type="Proteomes" id="UP001066276">
    <property type="component" value="Chromosome 3_2"/>
</dbReference>